<organism evidence="1 2">
    <name type="scientific">Neotoma lepida</name>
    <name type="common">Desert woodrat</name>
    <dbReference type="NCBI Taxonomy" id="56216"/>
    <lineage>
        <taxon>Eukaryota</taxon>
        <taxon>Metazoa</taxon>
        <taxon>Chordata</taxon>
        <taxon>Craniata</taxon>
        <taxon>Vertebrata</taxon>
        <taxon>Euteleostomi</taxon>
        <taxon>Mammalia</taxon>
        <taxon>Eutheria</taxon>
        <taxon>Euarchontoglires</taxon>
        <taxon>Glires</taxon>
        <taxon>Rodentia</taxon>
        <taxon>Myomorpha</taxon>
        <taxon>Muroidea</taxon>
        <taxon>Cricetidae</taxon>
        <taxon>Neotominae</taxon>
        <taxon>Neotoma</taxon>
    </lineage>
</organism>
<keyword evidence="2" id="KW-1185">Reference proteome</keyword>
<dbReference type="AlphaFoldDB" id="A0A1A6HVZ1"/>
<comment type="caution">
    <text evidence="1">The sequence shown here is derived from an EMBL/GenBank/DDBJ whole genome shotgun (WGS) entry which is preliminary data.</text>
</comment>
<proteinExistence type="predicted"/>
<reference evidence="1 2" key="1">
    <citation type="submission" date="2016-06" db="EMBL/GenBank/DDBJ databases">
        <title>The Draft Genome Sequence and Annotation of the Desert Woodrat Neotoma lepida.</title>
        <authorList>
            <person name="Campbell M."/>
            <person name="Oakeson K.F."/>
            <person name="Yandell M."/>
            <person name="Halpert J.R."/>
            <person name="Dearing D."/>
        </authorList>
    </citation>
    <scope>NUCLEOTIDE SEQUENCE [LARGE SCALE GENOMIC DNA]</scope>
    <source>
        <strain evidence="1">417</strain>
        <tissue evidence="1">Liver</tissue>
    </source>
</reference>
<sequence>MLELPGTGGSGGSNPVSFPRCLGVAYQASQEPYTALAQVVVKFWRSGCSETPSGNAALCAFHNHREEMEAAEVDPGRWDSSVSSLPIP</sequence>
<evidence type="ECO:0000313" key="2">
    <source>
        <dbReference type="Proteomes" id="UP000092124"/>
    </source>
</evidence>
<evidence type="ECO:0000313" key="1">
    <source>
        <dbReference type="EMBL" id="OBS82389.1"/>
    </source>
</evidence>
<name>A0A1A6HVZ1_NEOLE</name>
<accession>A0A1A6HVZ1</accession>
<dbReference type="EMBL" id="LZPO01008064">
    <property type="protein sequence ID" value="OBS82389.1"/>
    <property type="molecule type" value="Genomic_DNA"/>
</dbReference>
<gene>
    <name evidence="1" type="ORF">A6R68_23627</name>
</gene>
<protein>
    <submittedName>
        <fullName evidence="1">Uncharacterized protein</fullName>
    </submittedName>
</protein>
<dbReference type="Proteomes" id="UP000092124">
    <property type="component" value="Unassembled WGS sequence"/>
</dbReference>